<dbReference type="PANTHER" id="PTHR37984">
    <property type="entry name" value="PROTEIN CBG26694"/>
    <property type="match status" value="1"/>
</dbReference>
<feature type="domain" description="Reverse transcriptase" evidence="3">
    <location>
        <begin position="1"/>
        <end position="65"/>
    </location>
</feature>
<dbReference type="PANTHER" id="PTHR37984:SF5">
    <property type="entry name" value="PROTEIN NYNRIN-LIKE"/>
    <property type="match status" value="1"/>
</dbReference>
<accession>A0ABQ8L716</accession>
<dbReference type="InterPro" id="IPR050951">
    <property type="entry name" value="Retrovirus_Pol_polyprotein"/>
</dbReference>
<comment type="similarity">
    <text evidence="1">Belongs to the beta type-B retroviral polymerase family. HERV class-II K(HML-2) pol subfamily.</text>
</comment>
<name>A0ABQ8L716_LABRO</name>
<protein>
    <recommendedName>
        <fullName evidence="2">ribonuclease H</fullName>
        <ecNumber evidence="2">3.1.26.4</ecNumber>
    </recommendedName>
</protein>
<dbReference type="SUPFAM" id="SSF56672">
    <property type="entry name" value="DNA/RNA polymerases"/>
    <property type="match status" value="1"/>
</dbReference>
<reference evidence="4 5" key="1">
    <citation type="submission" date="2022-01" db="EMBL/GenBank/DDBJ databases">
        <title>A high-quality chromosome-level genome assembly of rohu carp, Labeo rohita.</title>
        <authorList>
            <person name="Arick M.A. II"/>
            <person name="Hsu C.-Y."/>
            <person name="Magbanua Z."/>
            <person name="Pechanova O."/>
            <person name="Grover C."/>
            <person name="Miller E."/>
            <person name="Thrash A."/>
            <person name="Ezzel L."/>
            <person name="Alam S."/>
            <person name="Benzie J."/>
            <person name="Hamilton M."/>
            <person name="Karsi A."/>
            <person name="Lawrence M.L."/>
            <person name="Peterson D.G."/>
        </authorList>
    </citation>
    <scope>NUCLEOTIDE SEQUENCE [LARGE SCALE GENOMIC DNA]</scope>
    <source>
        <strain evidence="5">BAU-BD-2019</strain>
        <tissue evidence="4">Blood</tissue>
    </source>
</reference>
<dbReference type="Proteomes" id="UP000830375">
    <property type="component" value="Unassembled WGS sequence"/>
</dbReference>
<dbReference type="Gene3D" id="3.30.70.270">
    <property type="match status" value="2"/>
</dbReference>
<organism evidence="4 5">
    <name type="scientific">Labeo rohita</name>
    <name type="common">Indian major carp</name>
    <name type="synonym">Cyprinus rohita</name>
    <dbReference type="NCBI Taxonomy" id="84645"/>
    <lineage>
        <taxon>Eukaryota</taxon>
        <taxon>Metazoa</taxon>
        <taxon>Chordata</taxon>
        <taxon>Craniata</taxon>
        <taxon>Vertebrata</taxon>
        <taxon>Euteleostomi</taxon>
        <taxon>Actinopterygii</taxon>
        <taxon>Neopterygii</taxon>
        <taxon>Teleostei</taxon>
        <taxon>Ostariophysi</taxon>
        <taxon>Cypriniformes</taxon>
        <taxon>Cyprinidae</taxon>
        <taxon>Labeoninae</taxon>
        <taxon>Labeonini</taxon>
        <taxon>Labeo</taxon>
    </lineage>
</organism>
<dbReference type="InterPro" id="IPR043502">
    <property type="entry name" value="DNA/RNA_pol_sf"/>
</dbReference>
<sequence length="273" mass="30093">MVTILKGLHGVQNYLDDVIVYGRTAAEHDRNLQAVLTTLQHAGLMLNRAKCKFSCTCFPYLGHTITAQGLLPNVGHIQAILGAPAPTDAAKLRSFLGLTSWYSRFVPNYASEVEPMRACLRNVFFLLVTKGMGCAGMRIARWSAHLLCFNYEVSSKPGSKNVTADCLSRLPLPTCVDTDSTIEPDMVTFLSAEPRALSLEEFSKECAACPELSALRQQLLTGWPKNKKTLSPELGPFFHIRDELAAQHSLVFRGLYRLVAPVSLRGALIYLAH</sequence>
<evidence type="ECO:0000313" key="4">
    <source>
        <dbReference type="EMBL" id="KAI2646124.1"/>
    </source>
</evidence>
<dbReference type="EC" id="3.1.26.4" evidence="2"/>
<evidence type="ECO:0000256" key="1">
    <source>
        <dbReference type="ARBA" id="ARBA00010879"/>
    </source>
</evidence>
<evidence type="ECO:0000256" key="2">
    <source>
        <dbReference type="ARBA" id="ARBA00012180"/>
    </source>
</evidence>
<dbReference type="InterPro" id="IPR043128">
    <property type="entry name" value="Rev_trsase/Diguanyl_cyclase"/>
</dbReference>
<keyword evidence="5" id="KW-1185">Reference proteome</keyword>
<gene>
    <name evidence="4" type="ORF">H4Q32_023835</name>
</gene>
<dbReference type="EMBL" id="JACTAM010001863">
    <property type="protein sequence ID" value="KAI2646124.1"/>
    <property type="molecule type" value="Genomic_DNA"/>
</dbReference>
<evidence type="ECO:0000259" key="3">
    <source>
        <dbReference type="PROSITE" id="PS50878"/>
    </source>
</evidence>
<dbReference type="InterPro" id="IPR000477">
    <property type="entry name" value="RT_dom"/>
</dbReference>
<dbReference type="Pfam" id="PF00078">
    <property type="entry name" value="RVT_1"/>
    <property type="match status" value="1"/>
</dbReference>
<proteinExistence type="inferred from homology"/>
<dbReference type="PROSITE" id="PS50878">
    <property type="entry name" value="RT_POL"/>
    <property type="match status" value="1"/>
</dbReference>
<evidence type="ECO:0000313" key="5">
    <source>
        <dbReference type="Proteomes" id="UP000830375"/>
    </source>
</evidence>
<comment type="caution">
    <text evidence="4">The sequence shown here is derived from an EMBL/GenBank/DDBJ whole genome shotgun (WGS) entry which is preliminary data.</text>
</comment>